<keyword evidence="10 16" id="KW-0695">RNA-directed DNA polymerase</keyword>
<feature type="compositionally biased region" description="Basic residues" evidence="13">
    <location>
        <begin position="2095"/>
        <end position="2106"/>
    </location>
</feature>
<dbReference type="GeneID" id="36385065"/>
<protein>
    <recommendedName>
        <fullName evidence="1">RNA-directed DNA polymerase</fullName>
        <ecNumber evidence="1">2.7.7.49</ecNumber>
    </recommendedName>
</protein>
<dbReference type="Gene3D" id="3.30.420.10">
    <property type="entry name" value="Ribonuclease H-like superfamily/Ribonuclease H"/>
    <property type="match status" value="1"/>
</dbReference>
<dbReference type="SUPFAM" id="SSF50630">
    <property type="entry name" value="Acid proteases"/>
    <property type="match status" value="1"/>
</dbReference>
<dbReference type="GO" id="GO:0015074">
    <property type="term" value="P:DNA integration"/>
    <property type="evidence" value="ECO:0007669"/>
    <property type="project" value="UniProtKB-KW"/>
</dbReference>
<evidence type="ECO:0000256" key="6">
    <source>
        <dbReference type="ARBA" id="ARBA00022801"/>
    </source>
</evidence>
<dbReference type="Gene3D" id="1.10.340.70">
    <property type="match status" value="1"/>
</dbReference>
<dbReference type="PANTHER" id="PTHR37984:SF5">
    <property type="entry name" value="PROTEIN NYNRIN-LIKE"/>
    <property type="match status" value="1"/>
</dbReference>
<dbReference type="InterPro" id="IPR021109">
    <property type="entry name" value="Peptidase_aspartic_dom_sf"/>
</dbReference>
<dbReference type="InterPro" id="IPR041588">
    <property type="entry name" value="Integrase_H2C2"/>
</dbReference>
<evidence type="ECO:0000256" key="4">
    <source>
        <dbReference type="ARBA" id="ARBA00022722"/>
    </source>
</evidence>
<dbReference type="PROSITE" id="PS50878">
    <property type="entry name" value="RT_POL"/>
    <property type="match status" value="1"/>
</dbReference>
<dbReference type="Gene3D" id="3.30.70.270">
    <property type="match status" value="2"/>
</dbReference>
<dbReference type="InterPro" id="IPR012337">
    <property type="entry name" value="RNaseH-like_sf"/>
</dbReference>
<dbReference type="GO" id="GO:0042575">
    <property type="term" value="C:DNA polymerase complex"/>
    <property type="evidence" value="ECO:0007669"/>
    <property type="project" value="UniProtKB-ARBA"/>
</dbReference>
<evidence type="ECO:0000256" key="9">
    <source>
        <dbReference type="ARBA" id="ARBA00022908"/>
    </source>
</evidence>
<evidence type="ECO:0000256" key="8">
    <source>
        <dbReference type="ARBA" id="ARBA00022884"/>
    </source>
</evidence>
<feature type="coiled-coil region" evidence="12">
    <location>
        <begin position="738"/>
        <end position="765"/>
    </location>
</feature>
<evidence type="ECO:0000256" key="11">
    <source>
        <dbReference type="ARBA" id="ARBA00023268"/>
    </source>
</evidence>
<keyword evidence="5" id="KW-0255">Endonuclease</keyword>
<dbReference type="CDD" id="cd01647">
    <property type="entry name" value="RT_LTR"/>
    <property type="match status" value="1"/>
</dbReference>
<feature type="region of interest" description="Disordered" evidence="13">
    <location>
        <begin position="293"/>
        <end position="371"/>
    </location>
</feature>
<keyword evidence="9" id="KW-0229">DNA integration</keyword>
<keyword evidence="4" id="KW-0540">Nuclease</keyword>
<dbReference type="InterPro" id="IPR043502">
    <property type="entry name" value="DNA/RNA_pol_sf"/>
</dbReference>
<dbReference type="EMBL" id="LN609397">
    <property type="protein sequence ID" value="CEF60255.1"/>
    <property type="molecule type" value="Genomic_DNA"/>
</dbReference>
<feature type="domain" description="Integrase catalytic" evidence="15">
    <location>
        <begin position="1764"/>
        <end position="1922"/>
    </location>
</feature>
<reference evidence="18" key="3">
    <citation type="submission" date="2020-12" db="UniProtKB">
        <authorList>
            <consortium name="WormBaseParasite"/>
        </authorList>
    </citation>
    <scope>IDENTIFICATION</scope>
</reference>
<dbReference type="RefSeq" id="XP_024499464.1">
    <property type="nucleotide sequence ID" value="XM_024642774.1"/>
</dbReference>
<dbReference type="CDD" id="cd09274">
    <property type="entry name" value="RNase_HI_RT_Ty3"/>
    <property type="match status" value="1"/>
</dbReference>
<evidence type="ECO:0000256" key="1">
    <source>
        <dbReference type="ARBA" id="ARBA00012493"/>
    </source>
</evidence>
<dbReference type="Proteomes" id="UP000035682">
    <property type="component" value="Unplaced"/>
</dbReference>
<dbReference type="InterPro" id="IPR000477">
    <property type="entry name" value="RT_dom"/>
</dbReference>
<keyword evidence="7" id="KW-0460">Magnesium</keyword>
<evidence type="ECO:0000256" key="5">
    <source>
        <dbReference type="ARBA" id="ARBA00022759"/>
    </source>
</evidence>
<gene>
    <name evidence="16 18 19" type="ORF">SRAE_X000199300</name>
</gene>
<dbReference type="Gene3D" id="2.40.70.10">
    <property type="entry name" value="Acid Proteases"/>
    <property type="match status" value="1"/>
</dbReference>
<accession>A0A090KRZ0</accession>
<dbReference type="OrthoDB" id="6630439at2759"/>
<dbReference type="InterPro" id="IPR041577">
    <property type="entry name" value="RT_RNaseH_2"/>
</dbReference>
<dbReference type="GO" id="GO:0004519">
    <property type="term" value="F:endonuclease activity"/>
    <property type="evidence" value="ECO:0007669"/>
    <property type="project" value="UniProtKB-KW"/>
</dbReference>
<feature type="compositionally biased region" description="Basic residues" evidence="13">
    <location>
        <begin position="2072"/>
        <end position="2083"/>
    </location>
</feature>
<dbReference type="EC" id="2.7.7.49" evidence="1"/>
<evidence type="ECO:0000256" key="2">
    <source>
        <dbReference type="ARBA" id="ARBA00022679"/>
    </source>
</evidence>
<dbReference type="GO" id="GO:0003964">
    <property type="term" value="F:RNA-directed DNA polymerase activity"/>
    <property type="evidence" value="ECO:0007669"/>
    <property type="project" value="UniProtKB-KW"/>
</dbReference>
<dbReference type="WBParaSite" id="SRAE_X000199300.1">
    <property type="protein sequence ID" value="SRAE_X000199300.1"/>
    <property type="gene ID" value="WBGene00267571"/>
</dbReference>
<feature type="compositionally biased region" description="Low complexity" evidence="13">
    <location>
        <begin position="349"/>
        <end position="360"/>
    </location>
</feature>
<dbReference type="GO" id="GO:0003723">
    <property type="term" value="F:RNA binding"/>
    <property type="evidence" value="ECO:0007669"/>
    <property type="project" value="UniProtKB-KW"/>
</dbReference>
<keyword evidence="11" id="KW-0511">Multifunctional enzyme</keyword>
<evidence type="ECO:0000259" key="14">
    <source>
        <dbReference type="PROSITE" id="PS50878"/>
    </source>
</evidence>
<dbReference type="InterPro" id="IPR036397">
    <property type="entry name" value="RNaseH_sf"/>
</dbReference>
<dbReference type="InterPro" id="IPR043128">
    <property type="entry name" value="Rev_trsase/Diguanyl_cyclase"/>
</dbReference>
<keyword evidence="6" id="KW-0378">Hydrolase</keyword>
<dbReference type="PROSITE" id="PS50994">
    <property type="entry name" value="INTEGRASE"/>
    <property type="match status" value="1"/>
</dbReference>
<dbReference type="PRINTS" id="PR00929">
    <property type="entry name" value="ATHOOK"/>
</dbReference>
<dbReference type="GO" id="GO:0006508">
    <property type="term" value="P:proteolysis"/>
    <property type="evidence" value="ECO:0007669"/>
    <property type="project" value="InterPro"/>
</dbReference>
<evidence type="ECO:0000313" key="17">
    <source>
        <dbReference type="Proteomes" id="UP000035682"/>
    </source>
</evidence>
<dbReference type="InterPro" id="IPR017956">
    <property type="entry name" value="AT_hook_DNA-bd_motif"/>
</dbReference>
<dbReference type="GO" id="GO:0004190">
    <property type="term" value="F:aspartic-type endopeptidase activity"/>
    <property type="evidence" value="ECO:0007669"/>
    <property type="project" value="InterPro"/>
</dbReference>
<dbReference type="InterPro" id="IPR001969">
    <property type="entry name" value="Aspartic_peptidase_AS"/>
</dbReference>
<evidence type="ECO:0000259" key="15">
    <source>
        <dbReference type="PROSITE" id="PS50994"/>
    </source>
</evidence>
<dbReference type="PROSITE" id="PS00141">
    <property type="entry name" value="ASP_PROTEASE"/>
    <property type="match status" value="1"/>
</dbReference>
<dbReference type="CDD" id="cd00303">
    <property type="entry name" value="retropepsin_like"/>
    <property type="match status" value="1"/>
</dbReference>
<evidence type="ECO:0000256" key="13">
    <source>
        <dbReference type="SAM" id="MobiDB-lite"/>
    </source>
</evidence>
<feature type="domain" description="Reverse transcriptase" evidence="14">
    <location>
        <begin position="1252"/>
        <end position="1427"/>
    </location>
</feature>
<keyword evidence="2" id="KW-0808">Transferase</keyword>
<evidence type="ECO:0000256" key="10">
    <source>
        <dbReference type="ARBA" id="ARBA00022918"/>
    </source>
</evidence>
<dbReference type="GO" id="GO:0003677">
    <property type="term" value="F:DNA binding"/>
    <property type="evidence" value="ECO:0007669"/>
    <property type="project" value="InterPro"/>
</dbReference>
<keyword evidence="3" id="KW-0548">Nucleotidyltransferase</keyword>
<evidence type="ECO:0000256" key="3">
    <source>
        <dbReference type="ARBA" id="ARBA00022695"/>
    </source>
</evidence>
<name>A0A090KRZ0_STRRB</name>
<dbReference type="Gene3D" id="3.10.10.10">
    <property type="entry name" value="HIV Type 1 Reverse Transcriptase, subunit A, domain 1"/>
    <property type="match status" value="1"/>
</dbReference>
<organism evidence="16">
    <name type="scientific">Strongyloides ratti</name>
    <name type="common">Parasitic roundworm</name>
    <dbReference type="NCBI Taxonomy" id="34506"/>
    <lineage>
        <taxon>Eukaryota</taxon>
        <taxon>Metazoa</taxon>
        <taxon>Ecdysozoa</taxon>
        <taxon>Nematoda</taxon>
        <taxon>Chromadorea</taxon>
        <taxon>Rhabditida</taxon>
        <taxon>Tylenchina</taxon>
        <taxon>Panagrolaimomorpha</taxon>
        <taxon>Strongyloidoidea</taxon>
        <taxon>Strongyloididae</taxon>
        <taxon>Strongyloides</taxon>
    </lineage>
</organism>
<dbReference type="WormBase" id="SRAE_X000199300">
    <property type="protein sequence ID" value="SRP01636"/>
    <property type="gene ID" value="WBGene00267571"/>
</dbReference>
<dbReference type="InterPro" id="IPR001584">
    <property type="entry name" value="Integrase_cat-core"/>
</dbReference>
<feature type="coiled-coil region" evidence="12">
    <location>
        <begin position="580"/>
        <end position="670"/>
    </location>
</feature>
<evidence type="ECO:0000313" key="16">
    <source>
        <dbReference type="EMBL" id="CEF60255.1"/>
    </source>
</evidence>
<keyword evidence="12" id="KW-0175">Coiled coil</keyword>
<proteinExistence type="predicted"/>
<sequence length="2106" mass="239316">MKRLFKRNTSKYDDQHNSFVVSFNAMKPLWLQEQRKGLHLSADEQNIILNNQRGALEQLILANGLDTALYQRLFPLPLLQESDLNLQLLSHEKELDDAFCREIGKIVPYLQNSTIQGVESYRRALDSAMLSIAKNSSRKDILDKLAAPYLATLLSKVYGLVKSYYETSLTQTHLNPQSSLLGNLDLIIRLMEDDGLRANIGSSITPPKQNNHPVENYSTRFEDYVLRIDGIRMDSIEMHNNHALRNERRRQFVSGLDENLRILVVPPGYYCFWHSFKQAYFNGFTRLHPTVPLFGKKPNTKTNNNNQTNGKSKGKNNNKKSNNNNKKNDNKKNNSSTNNTTYQTPGFLNNNKSTGNSTNKKPSRNQKRQSQINTIATEVSEQRTLLQSLIDKLSLFDIPHATLTIICFIAILSSTSAWNCPRTPPHYPSVFRQSTYDLSVTESLEISKMHNKCKPEDFHPSLRIGSYFVTDGSTFAKKSHADETELKTCTPYITFLNKSNNDVFIARRHDNQFAPTTFDLLLDIYAYHHAFNETCPQTGEEELSLPSGRTVPTTPIRKRKRLDAFDIAFFPEMKDLRKDFDLKTFKITDLEAELERLKQKASLATDALLRMKHAPTTVSPRITQLESALEESRQQTSSAQSAFLSSQKMVEDLRKDITDLQEEQRRYRQLSEGSQNAMVTVQQSYTTEKNKLMKEHESRLATMRASHTDAIERLCDDLKLSCNKRIKEADLKNSASLTLQHNQDKEQYQKDLARVKNEYDRSKQAAIAEMQTVFDQQLAEVKNCLPAIPDIKMETDNAAHYVEKLTEQARVISSLQQALASHDTKQTTNTAPYDTTLCTSYNNFVTFLDHVKNFNVADAVSTLPSSIVSLLTFISTIVGTRLLAKHRERLQPQQSKRSPLWTFGDGPVKHSINVLLTEALPTLRLMVDGLPVHVLLDTGASINVAHQRIASKLASSLTARPVPKDVIASSANGSSISLTACVSLDITLGNEKIHIECYISPDINHDLIIGQPGLRMFGDFAIQWSTGTILLGNYRFPIDNTFPFRTTKEETLNPLSSSVINPSIMTQSFTDGTSVYAITNPYFKGSNRLVTYNTISPIYGDRINFLIDNHGNNLVALPKNTFLGYVTLIETVSDFEIRITNNGYSSDEADVCDRLPPYPSSSQAPLLDKDAFVKLVQEQPDILDTTQRGTFTNLLWTYRDVFYEFNATPGQYNGPEQLALKTIEHDLPRPIRAPRYTLEKEQEVAKQVEDMLNHDMIEPSRTPYLSRINLVKKNNEWRFVVDFRNINKLIQPQSHHIPRIDTILDKAAGKAFYTSLDLKNGFHQLTLDKNSRYFTGFPTHMGIFQYKRIPMGLVGSPDFFNHVMEQVFSDTNNFVYLDDILLTDNSITEHLTNIEQALHKAHRFGLRFSLAKCLFFQSSLEYLGFLISGDGIRTNPTKTEALSKKPIPRNEKELRSFLGAANYYRKHIPSYSSIANILYDCTSNFLWTSRHTEAFEKLKQAIITACTLAPPNQNLPFTILTDASIQGIGAALMQENRPIAFASRTLKKAELMYAPVQLEALGLVFALKSFSPYIYGKRTTILTDQSSLLSLMTKNDVSNILDRYKTYIMGFDLDIKYIKGTDNTVADYLSRNIFNVELTSTTYIDAFPSVSSYLQLPYHIDAFTKYLNDKERLLYLNGKFSARGKTRFYVPQILRFILLTRWHEHPLLGNHNGFDKGSAKFKEIFSWPSMDHDIKKSWSACTQCLHNKHHPTLAAPVATKAIPLPPSPWHTLSLDHIVISENHYALVIMDEFSKFVIIRRTVNLGTLAVITILQEIIFLFGCPVILKSDNGPAFISSNFKSFCNTFDISHHQVSAYNHQGNGIVERFNRTIRESIRLYKQSTLDEILWTSQYAHNFGYLTTQNGKPKEFILNTPDRWLDDAYINNQLSGRQDLLLFMKQQLHPKKLPANDKEPNILKKGTIVYKRNPAAHKNDAQYDGPFVILENVHGDSYFISKTSRNGRPIGQPFKANARLLKVAPSIIQKQILPPPTETNSDISQEIVPTLPSHQKRGRPKKPTVTEDSLPLTNPIVKTTRKRGRPKKKITTASNTVEKNTPRPRGRPKKVNN</sequence>
<dbReference type="Pfam" id="PF13650">
    <property type="entry name" value="Asp_protease_2"/>
    <property type="match status" value="1"/>
</dbReference>
<evidence type="ECO:0000313" key="18">
    <source>
        <dbReference type="WBParaSite" id="SRAE_X000199300.1"/>
    </source>
</evidence>
<reference evidence="17" key="2">
    <citation type="submission" date="2014-09" db="EMBL/GenBank/DDBJ databases">
        <authorList>
            <person name="Martin A.A."/>
        </authorList>
    </citation>
    <scope>NUCLEOTIDE SEQUENCE</scope>
    <source>
        <strain evidence="17">ED321</strain>
    </source>
</reference>
<dbReference type="SUPFAM" id="SSF53098">
    <property type="entry name" value="Ribonuclease H-like"/>
    <property type="match status" value="1"/>
</dbReference>
<keyword evidence="17" id="KW-1185">Reference proteome</keyword>
<feature type="region of interest" description="Disordered" evidence="13">
    <location>
        <begin position="2026"/>
        <end position="2106"/>
    </location>
</feature>
<reference evidence="16" key="1">
    <citation type="submission" date="2014-09" db="EMBL/GenBank/DDBJ databases">
        <authorList>
            <person name="Aslett A.Martin."/>
        </authorList>
    </citation>
    <scope>NUCLEOTIDE SEQUENCE</scope>
    <source>
        <strain evidence="16">ED321 Heterogonic</strain>
    </source>
</reference>
<dbReference type="PANTHER" id="PTHR37984">
    <property type="entry name" value="PROTEIN CBG26694"/>
    <property type="match status" value="1"/>
</dbReference>
<dbReference type="Pfam" id="PF00665">
    <property type="entry name" value="rve"/>
    <property type="match status" value="1"/>
</dbReference>
<dbReference type="Pfam" id="PF00078">
    <property type="entry name" value="RVT_1"/>
    <property type="match status" value="1"/>
</dbReference>
<dbReference type="FunFam" id="3.30.70.270:FF:000020">
    <property type="entry name" value="Transposon Tf2-6 polyprotein-like Protein"/>
    <property type="match status" value="1"/>
</dbReference>
<dbReference type="InterPro" id="IPR050951">
    <property type="entry name" value="Retrovirus_Pol_polyprotein"/>
</dbReference>
<evidence type="ECO:0000256" key="7">
    <source>
        <dbReference type="ARBA" id="ARBA00022842"/>
    </source>
</evidence>
<evidence type="ECO:0000256" key="12">
    <source>
        <dbReference type="SAM" id="Coils"/>
    </source>
</evidence>
<dbReference type="Pfam" id="PF17919">
    <property type="entry name" value="RT_RNaseH_2"/>
    <property type="match status" value="1"/>
</dbReference>
<dbReference type="Pfam" id="PF17921">
    <property type="entry name" value="Integrase_H2C2"/>
    <property type="match status" value="1"/>
</dbReference>
<evidence type="ECO:0000313" key="19">
    <source>
        <dbReference type="WormBase" id="SRAE_X000199300"/>
    </source>
</evidence>
<dbReference type="CTD" id="36385065"/>
<keyword evidence="8" id="KW-0694">RNA-binding</keyword>
<dbReference type="SUPFAM" id="SSF56672">
    <property type="entry name" value="DNA/RNA polymerases"/>
    <property type="match status" value="1"/>
</dbReference>
<feature type="compositionally biased region" description="Low complexity" evidence="13">
    <location>
        <begin position="295"/>
        <end position="311"/>
    </location>
</feature>